<proteinExistence type="predicted"/>
<sequence length="29" mass="3372">MSNSLSITKLLFFWLKVKNLDIADPHKLV</sequence>
<accession>A0A2P2PU71</accession>
<dbReference type="AlphaFoldDB" id="A0A2P2PU71"/>
<dbReference type="EMBL" id="GGEC01077777">
    <property type="protein sequence ID" value="MBX58261.1"/>
    <property type="molecule type" value="Transcribed_RNA"/>
</dbReference>
<name>A0A2P2PU71_RHIMU</name>
<protein>
    <submittedName>
        <fullName evidence="1">Uncharacterized protein</fullName>
    </submittedName>
</protein>
<organism evidence="1">
    <name type="scientific">Rhizophora mucronata</name>
    <name type="common">Asiatic mangrove</name>
    <dbReference type="NCBI Taxonomy" id="61149"/>
    <lineage>
        <taxon>Eukaryota</taxon>
        <taxon>Viridiplantae</taxon>
        <taxon>Streptophyta</taxon>
        <taxon>Embryophyta</taxon>
        <taxon>Tracheophyta</taxon>
        <taxon>Spermatophyta</taxon>
        <taxon>Magnoliopsida</taxon>
        <taxon>eudicotyledons</taxon>
        <taxon>Gunneridae</taxon>
        <taxon>Pentapetalae</taxon>
        <taxon>rosids</taxon>
        <taxon>fabids</taxon>
        <taxon>Malpighiales</taxon>
        <taxon>Rhizophoraceae</taxon>
        <taxon>Rhizophora</taxon>
    </lineage>
</organism>
<reference evidence="1" key="1">
    <citation type="submission" date="2018-02" db="EMBL/GenBank/DDBJ databases">
        <title>Rhizophora mucronata_Transcriptome.</title>
        <authorList>
            <person name="Meera S.P."/>
            <person name="Sreeshan A."/>
            <person name="Augustine A."/>
        </authorList>
    </citation>
    <scope>NUCLEOTIDE SEQUENCE</scope>
    <source>
        <tissue evidence="1">Leaf</tissue>
    </source>
</reference>
<evidence type="ECO:0000313" key="1">
    <source>
        <dbReference type="EMBL" id="MBX58261.1"/>
    </source>
</evidence>